<dbReference type="InterPro" id="IPR003439">
    <property type="entry name" value="ABC_transporter-like_ATP-bd"/>
</dbReference>
<dbReference type="EC" id="7.6.2.9" evidence="8"/>
<evidence type="ECO:0000259" key="11">
    <source>
        <dbReference type="PROSITE" id="PS51371"/>
    </source>
</evidence>
<dbReference type="SUPFAM" id="SSF54631">
    <property type="entry name" value="CBS-domain pair"/>
    <property type="match status" value="1"/>
</dbReference>
<dbReference type="InterPro" id="IPR000644">
    <property type="entry name" value="CBS_dom"/>
</dbReference>
<dbReference type="GO" id="GO:0005524">
    <property type="term" value="F:ATP binding"/>
    <property type="evidence" value="ECO:0007669"/>
    <property type="project" value="UniProtKB-UniRule"/>
</dbReference>
<comment type="similarity">
    <text evidence="1 8">Belongs to the ABC transporter superfamily.</text>
</comment>
<keyword evidence="8" id="KW-1003">Cell membrane</keyword>
<comment type="catalytic activity">
    <reaction evidence="8">
        <text>a quaternary ammonium(out) + ATP + H2O = a quaternary ammonium(in) + ADP + phosphate + H(+)</text>
        <dbReference type="Rhea" id="RHEA:11036"/>
        <dbReference type="ChEBI" id="CHEBI:15377"/>
        <dbReference type="ChEBI" id="CHEBI:15378"/>
        <dbReference type="ChEBI" id="CHEBI:30616"/>
        <dbReference type="ChEBI" id="CHEBI:35267"/>
        <dbReference type="ChEBI" id="CHEBI:43474"/>
        <dbReference type="ChEBI" id="CHEBI:456216"/>
    </reaction>
</comment>
<evidence type="ECO:0000256" key="6">
    <source>
        <dbReference type="ARBA" id="ARBA00023122"/>
    </source>
</evidence>
<dbReference type="SMART" id="SM00382">
    <property type="entry name" value="AAA"/>
    <property type="match status" value="1"/>
</dbReference>
<dbReference type="Pfam" id="PF00571">
    <property type="entry name" value="CBS"/>
    <property type="match status" value="1"/>
</dbReference>
<proteinExistence type="inferred from homology"/>
<keyword evidence="6 7" id="KW-0129">CBS domain</keyword>
<dbReference type="InterPro" id="IPR003593">
    <property type="entry name" value="AAA+_ATPase"/>
</dbReference>
<dbReference type="GO" id="GO:0006865">
    <property type="term" value="P:amino acid transport"/>
    <property type="evidence" value="ECO:0007669"/>
    <property type="project" value="UniProtKB-UniRule"/>
</dbReference>
<reference evidence="13" key="1">
    <citation type="submission" date="2023-09" db="EMBL/GenBank/DDBJ databases">
        <title>Paenibacillus sp. chi10 Genome sequencing and assembly.</title>
        <authorList>
            <person name="Kim I."/>
        </authorList>
    </citation>
    <scope>NUCLEOTIDE SEQUENCE [LARGE SCALE GENOMIC DNA]</scope>
    <source>
        <strain evidence="13">chi10</strain>
    </source>
</reference>
<dbReference type="AlphaFoldDB" id="A0AAJ2JUZ4"/>
<keyword evidence="8" id="KW-0997">Cell inner membrane</keyword>
<evidence type="ECO:0000313" key="12">
    <source>
        <dbReference type="EMBL" id="MDT8977186.1"/>
    </source>
</evidence>
<feature type="compositionally biased region" description="Polar residues" evidence="9">
    <location>
        <begin position="421"/>
        <end position="430"/>
    </location>
</feature>
<dbReference type="Pfam" id="PF00005">
    <property type="entry name" value="ABC_tran"/>
    <property type="match status" value="1"/>
</dbReference>
<dbReference type="InterPro" id="IPR051921">
    <property type="entry name" value="ABC_osmolyte_uptake_ATP-bind"/>
</dbReference>
<dbReference type="SUPFAM" id="SSF52540">
    <property type="entry name" value="P-loop containing nucleoside triphosphate hydrolases"/>
    <property type="match status" value="1"/>
</dbReference>
<dbReference type="InterPro" id="IPR046342">
    <property type="entry name" value="CBS_dom_sf"/>
</dbReference>
<dbReference type="Gene3D" id="3.10.580.10">
    <property type="entry name" value="CBS-domain"/>
    <property type="match status" value="1"/>
</dbReference>
<keyword evidence="13" id="KW-1185">Reference proteome</keyword>
<dbReference type="CDD" id="cd03294">
    <property type="entry name" value="ABC_Pro_Gly_Betaine"/>
    <property type="match status" value="1"/>
</dbReference>
<evidence type="ECO:0000259" key="10">
    <source>
        <dbReference type="PROSITE" id="PS50893"/>
    </source>
</evidence>
<dbReference type="InterPro" id="IPR017871">
    <property type="entry name" value="ABC_transporter-like_CS"/>
</dbReference>
<evidence type="ECO:0000256" key="1">
    <source>
        <dbReference type="ARBA" id="ARBA00005417"/>
    </source>
</evidence>
<feature type="domain" description="ABC transporter" evidence="10">
    <location>
        <begin position="4"/>
        <end position="264"/>
    </location>
</feature>
<dbReference type="GO" id="GO:0005886">
    <property type="term" value="C:plasma membrane"/>
    <property type="evidence" value="ECO:0007669"/>
    <property type="project" value="UniProtKB-SubCell"/>
</dbReference>
<keyword evidence="2 8" id="KW-0813">Transport</keyword>
<evidence type="ECO:0000256" key="4">
    <source>
        <dbReference type="ARBA" id="ARBA00022840"/>
    </source>
</evidence>
<keyword evidence="3 8" id="KW-0547">Nucleotide-binding</keyword>
<dbReference type="GO" id="GO:0006970">
    <property type="term" value="P:response to osmotic stress"/>
    <property type="evidence" value="ECO:0007669"/>
    <property type="project" value="UniProtKB-ARBA"/>
</dbReference>
<dbReference type="Proteomes" id="UP001250538">
    <property type="component" value="Unassembled WGS sequence"/>
</dbReference>
<evidence type="ECO:0000256" key="3">
    <source>
        <dbReference type="ARBA" id="ARBA00022741"/>
    </source>
</evidence>
<organism evidence="12 13">
    <name type="scientific">Paenibacillus suaedae</name>
    <dbReference type="NCBI Taxonomy" id="3077233"/>
    <lineage>
        <taxon>Bacteria</taxon>
        <taxon>Bacillati</taxon>
        <taxon>Bacillota</taxon>
        <taxon>Bacilli</taxon>
        <taxon>Bacillales</taxon>
        <taxon>Paenibacillaceae</taxon>
        <taxon>Paenibacillus</taxon>
    </lineage>
</organism>
<dbReference type="NCBIfam" id="TIGR01186">
    <property type="entry name" value="proV"/>
    <property type="match status" value="1"/>
</dbReference>
<evidence type="ECO:0000313" key="13">
    <source>
        <dbReference type="Proteomes" id="UP001250538"/>
    </source>
</evidence>
<feature type="region of interest" description="Disordered" evidence="9">
    <location>
        <begin position="398"/>
        <end position="439"/>
    </location>
</feature>
<dbReference type="PANTHER" id="PTHR43869:SF1">
    <property type="entry name" value="GLYCINE BETAINE_PROLINE BETAINE TRANSPORT SYSTEM ATP-BINDING PROTEIN PROV"/>
    <property type="match status" value="1"/>
</dbReference>
<accession>A0AAJ2JUZ4</accession>
<dbReference type="InterPro" id="IPR027417">
    <property type="entry name" value="P-loop_NTPase"/>
</dbReference>
<name>A0AAJ2JUZ4_9BACL</name>
<dbReference type="PROSITE" id="PS00211">
    <property type="entry name" value="ABC_TRANSPORTER_1"/>
    <property type="match status" value="1"/>
</dbReference>
<dbReference type="PANTHER" id="PTHR43869">
    <property type="entry name" value="GLYCINE BETAINE/PROLINE BETAINE TRANSPORT SYSTEM ATP-BINDING PROTEIN PROV"/>
    <property type="match status" value="1"/>
</dbReference>
<comment type="subcellular location">
    <subcellularLocation>
        <location evidence="8">Cell inner membrane</location>
        <topology evidence="8">Peripheral membrane protein</topology>
    </subcellularLocation>
</comment>
<evidence type="ECO:0000256" key="2">
    <source>
        <dbReference type="ARBA" id="ARBA00022448"/>
    </source>
</evidence>
<feature type="domain" description="CBS" evidence="11">
    <location>
        <begin position="278"/>
        <end position="334"/>
    </location>
</feature>
<dbReference type="PROSITE" id="PS51371">
    <property type="entry name" value="CBS"/>
    <property type="match status" value="1"/>
</dbReference>
<dbReference type="FunFam" id="3.40.50.300:FF:000201">
    <property type="entry name" value="Glycine betaine/L-proline ABC transporter ATP-binding protein"/>
    <property type="match status" value="1"/>
</dbReference>
<evidence type="ECO:0000256" key="7">
    <source>
        <dbReference type="PROSITE-ProRule" id="PRU00703"/>
    </source>
</evidence>
<gene>
    <name evidence="12" type="ORF">RQP50_13115</name>
</gene>
<sequence>MSMIKVNQVTKIFGQHEQKALTLLQQGWSRERLATEKQATVAVNQVSFAVEKGEIFVIMGLSGSGKSTLVRMLNRLIEPTSGEIWLKDRNISRLNASDLREVRRRTIGMVFQKFALFPHRTVLDNAAYGLEIQGLSKEHRYRKATEALELVGLGGWEDKYPEELSGGMQQRVGLARALANNPDILLMDEAFSALDPLIRRDMQDELLALQQKMHKTIIFITHDLDEALRIGDRIALLKDGKLIQIGTPEQMLMQPADEYVERFVEGVDLSKVLTASHIMRRPETISLDRGPRVALQLMRDIGISTLFVVGKDKSLQGVVTAEQASEAARRGLSLQQVMHIDVPIVSPSIVLHELLALSGEAKLPIAVVDPDGKLMGAIVRGAVLGALAGNLIDSADEMDDSTKSISTASPGLERLEPLANADNSSRSTEGVTIDAAENR</sequence>
<dbReference type="EMBL" id="JAVYAA010000002">
    <property type="protein sequence ID" value="MDT8977186.1"/>
    <property type="molecule type" value="Genomic_DNA"/>
</dbReference>
<evidence type="ECO:0000256" key="9">
    <source>
        <dbReference type="SAM" id="MobiDB-lite"/>
    </source>
</evidence>
<evidence type="ECO:0000256" key="5">
    <source>
        <dbReference type="ARBA" id="ARBA00022970"/>
    </source>
</evidence>
<keyword evidence="5" id="KW-0029">Amino-acid transport</keyword>
<dbReference type="PROSITE" id="PS50893">
    <property type="entry name" value="ABC_TRANSPORTER_2"/>
    <property type="match status" value="1"/>
</dbReference>
<evidence type="ECO:0000256" key="8">
    <source>
        <dbReference type="RuleBase" id="RU369116"/>
    </source>
</evidence>
<dbReference type="GO" id="GO:0031460">
    <property type="term" value="P:glycine betaine transport"/>
    <property type="evidence" value="ECO:0007669"/>
    <property type="project" value="InterPro"/>
</dbReference>
<comment type="subunit">
    <text evidence="8">The complex is probably composed of two ATP-binding proteins, two transmembrane proteins and a solute-binding protein.</text>
</comment>
<protein>
    <recommendedName>
        <fullName evidence="8">Quaternary amine transport ATP-binding protein</fullName>
        <ecNumber evidence="8">7.6.2.9</ecNumber>
    </recommendedName>
</protein>
<dbReference type="GO" id="GO:0015418">
    <property type="term" value="F:ABC-type quaternary ammonium compound transporting activity"/>
    <property type="evidence" value="ECO:0007669"/>
    <property type="project" value="UniProtKB-EC"/>
</dbReference>
<dbReference type="Gene3D" id="3.40.50.300">
    <property type="entry name" value="P-loop containing nucleotide triphosphate hydrolases"/>
    <property type="match status" value="1"/>
</dbReference>
<keyword evidence="4 8" id="KW-0067">ATP-binding</keyword>
<comment type="caution">
    <text evidence="12">The sequence shown here is derived from an EMBL/GenBank/DDBJ whole genome shotgun (WGS) entry which is preliminary data.</text>
</comment>
<dbReference type="GO" id="GO:0016887">
    <property type="term" value="F:ATP hydrolysis activity"/>
    <property type="evidence" value="ECO:0007669"/>
    <property type="project" value="UniProtKB-UniRule"/>
</dbReference>
<dbReference type="InterPro" id="IPR005892">
    <property type="entry name" value="Gly-betaine_transp_ATP-bd"/>
</dbReference>
<keyword evidence="8" id="KW-0472">Membrane</keyword>
<dbReference type="RefSeq" id="WP_275936817.1">
    <property type="nucleotide sequence ID" value="NZ_JAVYAA010000002.1"/>
</dbReference>